<evidence type="ECO:0000313" key="2">
    <source>
        <dbReference type="Proteomes" id="UP000807353"/>
    </source>
</evidence>
<dbReference type="Proteomes" id="UP000807353">
    <property type="component" value="Unassembled WGS sequence"/>
</dbReference>
<accession>A0A9P5Y7B6</accession>
<dbReference type="EMBL" id="MU150261">
    <property type="protein sequence ID" value="KAF9463514.1"/>
    <property type="molecule type" value="Genomic_DNA"/>
</dbReference>
<proteinExistence type="predicted"/>
<gene>
    <name evidence="1" type="ORF">BDZ94DRAFT_1258435</name>
</gene>
<dbReference type="AlphaFoldDB" id="A0A9P5Y7B6"/>
<name>A0A9P5Y7B6_9AGAR</name>
<sequence>MVQDTTILVVVFYILSPFYWSTNWSKTVTCSMYVSSHSNLCDIPLVCSYYYMFCH</sequence>
<comment type="caution">
    <text evidence="1">The sequence shown here is derived from an EMBL/GenBank/DDBJ whole genome shotgun (WGS) entry which is preliminary data.</text>
</comment>
<reference evidence="1" key="1">
    <citation type="submission" date="2020-11" db="EMBL/GenBank/DDBJ databases">
        <authorList>
            <consortium name="DOE Joint Genome Institute"/>
            <person name="Ahrendt S."/>
            <person name="Riley R."/>
            <person name="Andreopoulos W."/>
            <person name="Labutti K."/>
            <person name="Pangilinan J."/>
            <person name="Ruiz-Duenas F.J."/>
            <person name="Barrasa J.M."/>
            <person name="Sanchez-Garcia M."/>
            <person name="Camarero S."/>
            <person name="Miyauchi S."/>
            <person name="Serrano A."/>
            <person name="Linde D."/>
            <person name="Babiker R."/>
            <person name="Drula E."/>
            <person name="Ayuso-Fernandez I."/>
            <person name="Pacheco R."/>
            <person name="Padilla G."/>
            <person name="Ferreira P."/>
            <person name="Barriuso J."/>
            <person name="Kellner H."/>
            <person name="Castanera R."/>
            <person name="Alfaro M."/>
            <person name="Ramirez L."/>
            <person name="Pisabarro A.G."/>
            <person name="Kuo A."/>
            <person name="Tritt A."/>
            <person name="Lipzen A."/>
            <person name="He G."/>
            <person name="Yan M."/>
            <person name="Ng V."/>
            <person name="Cullen D."/>
            <person name="Martin F."/>
            <person name="Rosso M.-N."/>
            <person name="Henrissat B."/>
            <person name="Hibbett D."/>
            <person name="Martinez A.T."/>
            <person name="Grigoriev I.V."/>
        </authorList>
    </citation>
    <scope>NUCLEOTIDE SEQUENCE</scope>
    <source>
        <strain evidence="1">CBS 247.69</strain>
    </source>
</reference>
<evidence type="ECO:0000313" key="1">
    <source>
        <dbReference type="EMBL" id="KAF9463514.1"/>
    </source>
</evidence>
<organism evidence="1 2">
    <name type="scientific">Collybia nuda</name>
    <dbReference type="NCBI Taxonomy" id="64659"/>
    <lineage>
        <taxon>Eukaryota</taxon>
        <taxon>Fungi</taxon>
        <taxon>Dikarya</taxon>
        <taxon>Basidiomycota</taxon>
        <taxon>Agaricomycotina</taxon>
        <taxon>Agaricomycetes</taxon>
        <taxon>Agaricomycetidae</taxon>
        <taxon>Agaricales</taxon>
        <taxon>Tricholomatineae</taxon>
        <taxon>Clitocybaceae</taxon>
        <taxon>Collybia</taxon>
    </lineage>
</organism>
<keyword evidence="2" id="KW-1185">Reference proteome</keyword>
<protein>
    <submittedName>
        <fullName evidence="1">Uncharacterized protein</fullName>
    </submittedName>
</protein>